<feature type="region of interest" description="Disordered" evidence="1">
    <location>
        <begin position="382"/>
        <end position="414"/>
    </location>
</feature>
<dbReference type="STRING" id="1081109.A0A167YM24"/>
<feature type="compositionally biased region" description="Low complexity" evidence="1">
    <location>
        <begin position="44"/>
        <end position="57"/>
    </location>
</feature>
<evidence type="ECO:0000256" key="1">
    <source>
        <dbReference type="SAM" id="MobiDB-lite"/>
    </source>
</evidence>
<keyword evidence="3" id="KW-1185">Reference proteome</keyword>
<comment type="caution">
    <text evidence="2">The sequence shown here is derived from an EMBL/GenBank/DDBJ whole genome shotgun (WGS) entry which is preliminary data.</text>
</comment>
<evidence type="ECO:0008006" key="4">
    <source>
        <dbReference type="Google" id="ProtNLM"/>
    </source>
</evidence>
<evidence type="ECO:0000313" key="2">
    <source>
        <dbReference type="EMBL" id="KZZ91516.1"/>
    </source>
</evidence>
<gene>
    <name evidence="2" type="ORF">AAL_06752</name>
</gene>
<dbReference type="OrthoDB" id="5235778at2759"/>
<feature type="compositionally biased region" description="Acidic residues" evidence="1">
    <location>
        <begin position="393"/>
        <end position="402"/>
    </location>
</feature>
<accession>A0A167YM24</accession>
<dbReference type="AlphaFoldDB" id="A0A167YM24"/>
<feature type="compositionally biased region" description="Polar residues" evidence="1">
    <location>
        <begin position="329"/>
        <end position="339"/>
    </location>
</feature>
<feature type="region of interest" description="Disordered" evidence="1">
    <location>
        <begin position="1"/>
        <end position="110"/>
    </location>
</feature>
<evidence type="ECO:0000313" key="3">
    <source>
        <dbReference type="Proteomes" id="UP000078544"/>
    </source>
</evidence>
<reference evidence="2 3" key="1">
    <citation type="journal article" date="2016" name="Genome Biol. Evol.">
        <title>Divergent and convergent evolution of fungal pathogenicity.</title>
        <authorList>
            <person name="Shang Y."/>
            <person name="Xiao G."/>
            <person name="Zheng P."/>
            <person name="Cen K."/>
            <person name="Zhan S."/>
            <person name="Wang C."/>
        </authorList>
    </citation>
    <scope>NUCLEOTIDE SEQUENCE [LARGE SCALE GENOMIC DNA]</scope>
    <source>
        <strain evidence="2 3">RCEF 2490</strain>
    </source>
</reference>
<protein>
    <recommendedName>
        <fullName evidence="4">tRNA splicing endonuclease subunit</fullName>
    </recommendedName>
</protein>
<proteinExistence type="predicted"/>
<dbReference type="Proteomes" id="UP000078544">
    <property type="component" value="Unassembled WGS sequence"/>
</dbReference>
<feature type="compositionally biased region" description="Basic and acidic residues" evidence="1">
    <location>
        <begin position="789"/>
        <end position="811"/>
    </location>
</feature>
<feature type="region of interest" description="Disordered" evidence="1">
    <location>
        <begin position="573"/>
        <end position="592"/>
    </location>
</feature>
<sequence>MEEPRAKTISTPPSELISHSPMLNSDRASASGRAEVATSTQSRPTVSVASSEEPSASQPKNEPSHSRDTAFFSSNSKLGGSERPANGERGTPISSTPPNEELAQPDRPSLRTFSVYGPHVIVERATSVGKCSMHGGLRVAGGNSCQIKRNQPTAWDGHGQGPGHGHGSEHLSEENPTSKVFLFLSLTRIMSRHARAASSFILFNIGGRARLAIFVTSAIPKLDCHGSTRSMRPMLLSRRALRLFLLLSQSPFFRASNRLNRRTWPAFSPIAPMTLRFQALWLGNASVSGSGDVSASRVPFLRACHCPRITRSGVKDSGTQRQVSERGSSHITRLTSSRLDGNKSRTEENEGESELSDPDSNAVFNELEDEIVVKGRGIRAGSKANGREFSETHEDEALEGAPEESTGSHYPKRKRTSIFNDLSESKLESASAVAPEVSPTSPTAVSKYNRFRPHAAVKGVLLGTWRDSAVPNADKRHAVTGFIDVRDRLRTRVQPNTKEGESLVESYPLPPGPGGSWVTFERVVFSDHLVGLDHFQVKEYTRIRSDVPPEDTEEQRMAAELAAVREAIRRVKDNSATENPAQPPAIAYGPELPDHIQASGRSEGKRRKVSGGFAATNPAIVELTSETSSSMPQQAMASHQGRFPIDPLPGTRPTRILIGYWKPSSEADPKDRHAVYGILGQNDMFRVKVVRETRDGRFVDGNFPSGAGALWIPYEEVEFEPHLKTLNRSEVKEYCRVRQHQLDRGESSSERIENETKAVFEAQTRANGIPFKQPHNVTVPTFTASPQGDEDRMSGRHGYGGHELRQSRRTEPRPIRASLGENEMRAGRLHSVEAAERTNTLARREIARAEAAQGRADRHAIQRERAAAAAAADAANVAAAAAAASHMSIDHRHHNDGNGRMLFHESEDMQRLNKVWARQESLRIKGGSDEAKIYDGIKYERKATGPFMGKLVSQGTIINIEGEDYVEYRVLTKPSFF</sequence>
<dbReference type="EMBL" id="AZGY01000018">
    <property type="protein sequence ID" value="KZZ91516.1"/>
    <property type="molecule type" value="Genomic_DNA"/>
</dbReference>
<name>A0A167YM24_9HYPO</name>
<feature type="region of interest" description="Disordered" evidence="1">
    <location>
        <begin position="149"/>
        <end position="173"/>
    </location>
</feature>
<organism evidence="2 3">
    <name type="scientific">Moelleriella libera RCEF 2490</name>
    <dbReference type="NCBI Taxonomy" id="1081109"/>
    <lineage>
        <taxon>Eukaryota</taxon>
        <taxon>Fungi</taxon>
        <taxon>Dikarya</taxon>
        <taxon>Ascomycota</taxon>
        <taxon>Pezizomycotina</taxon>
        <taxon>Sordariomycetes</taxon>
        <taxon>Hypocreomycetidae</taxon>
        <taxon>Hypocreales</taxon>
        <taxon>Clavicipitaceae</taxon>
        <taxon>Moelleriella</taxon>
    </lineage>
</organism>
<feature type="region of interest" description="Disordered" evidence="1">
    <location>
        <begin position="784"/>
        <end position="811"/>
    </location>
</feature>
<feature type="region of interest" description="Disordered" evidence="1">
    <location>
        <begin position="311"/>
        <end position="362"/>
    </location>
</feature>